<dbReference type="InterPro" id="IPR015422">
    <property type="entry name" value="PyrdxlP-dep_Trfase_small"/>
</dbReference>
<feature type="domain" description="Aminotransferase class V" evidence="2">
    <location>
        <begin position="71"/>
        <end position="384"/>
    </location>
</feature>
<dbReference type="GO" id="GO:0008483">
    <property type="term" value="F:transaminase activity"/>
    <property type="evidence" value="ECO:0007669"/>
    <property type="project" value="UniProtKB-KW"/>
</dbReference>
<dbReference type="InterPro" id="IPR000192">
    <property type="entry name" value="Aminotrans_V_dom"/>
</dbReference>
<dbReference type="InterPro" id="IPR006311">
    <property type="entry name" value="TAT_signal"/>
</dbReference>
<sequence length="422" mass="47281">MSSLSKRQFLKSLAGTAALSTWSGLDKAFASAAATPAPLLAEQEDFWAKIRTLYPVTNDFIQLENGYYSLAAQPVLDRYVQHIQQVNAVSSYYMRTRQFDDKRASKTQLATLLGCSPDELIITRNTTESLDTVIAGINWKAGDEAVMAEQDYGAMLDMFRLQARRYGTVNRLVSLPNHPQSDDEIVSLYEKAITPKTRLLMVCHMVNITGQIMPIRQIVEMAHRHGVEVLVDGAHAFAQLAFTMPDLGGCDYYASSLHKWLGTPLGAGILYVRKDKISSLWPLFADSSMPDDDIRKLNHTGTHPVATDLAIQDAIRFHERIGIERKEARLRYLQRYWTDQIRHHPNIVLNTPESPTRSCAIANVGIATIKPADLSKRLFENYKIFTVAIDNANVRGVRVTPHLYTTTAELDSFVKALKELAA</sequence>
<comment type="caution">
    <text evidence="3">The sequence shown here is derived from an EMBL/GenBank/DDBJ whole genome shotgun (WGS) entry which is preliminary data.</text>
</comment>
<dbReference type="InterPro" id="IPR015421">
    <property type="entry name" value="PyrdxlP-dep_Trfase_major"/>
</dbReference>
<reference evidence="3 4" key="1">
    <citation type="submission" date="2022-04" db="EMBL/GenBank/DDBJ databases">
        <title>Spirosoma sp. strain RP8 genome sequencing and assembly.</title>
        <authorList>
            <person name="Jung Y."/>
        </authorList>
    </citation>
    <scope>NUCLEOTIDE SEQUENCE [LARGE SCALE GENOMIC DNA]</scope>
    <source>
        <strain evidence="3 4">RP8</strain>
    </source>
</reference>
<organism evidence="3 4">
    <name type="scientific">Spirosoma liriopis</name>
    <dbReference type="NCBI Taxonomy" id="2937440"/>
    <lineage>
        <taxon>Bacteria</taxon>
        <taxon>Pseudomonadati</taxon>
        <taxon>Bacteroidota</taxon>
        <taxon>Cytophagia</taxon>
        <taxon>Cytophagales</taxon>
        <taxon>Cytophagaceae</taxon>
        <taxon>Spirosoma</taxon>
    </lineage>
</organism>
<gene>
    <name evidence="3" type="ORF">M0L20_06095</name>
</gene>
<dbReference type="EMBL" id="JALPRF010000001">
    <property type="protein sequence ID" value="MCK8491416.1"/>
    <property type="molecule type" value="Genomic_DNA"/>
</dbReference>
<proteinExistence type="predicted"/>
<keyword evidence="1" id="KW-0663">Pyridoxal phosphate</keyword>
<name>A0ABT0HGW9_9BACT</name>
<keyword evidence="3" id="KW-0808">Transferase</keyword>
<dbReference type="Pfam" id="PF00266">
    <property type="entry name" value="Aminotran_5"/>
    <property type="match status" value="1"/>
</dbReference>
<evidence type="ECO:0000313" key="4">
    <source>
        <dbReference type="Proteomes" id="UP001202180"/>
    </source>
</evidence>
<dbReference type="Proteomes" id="UP001202180">
    <property type="component" value="Unassembled WGS sequence"/>
</dbReference>
<dbReference type="PROSITE" id="PS51318">
    <property type="entry name" value="TAT"/>
    <property type="match status" value="1"/>
</dbReference>
<evidence type="ECO:0000259" key="2">
    <source>
        <dbReference type="Pfam" id="PF00266"/>
    </source>
</evidence>
<evidence type="ECO:0000256" key="1">
    <source>
        <dbReference type="ARBA" id="ARBA00022898"/>
    </source>
</evidence>
<dbReference type="SUPFAM" id="SSF53383">
    <property type="entry name" value="PLP-dependent transferases"/>
    <property type="match status" value="1"/>
</dbReference>
<dbReference type="Gene3D" id="3.40.640.10">
    <property type="entry name" value="Type I PLP-dependent aspartate aminotransferase-like (Major domain)"/>
    <property type="match status" value="1"/>
</dbReference>
<dbReference type="PANTHER" id="PTHR43092:SF6">
    <property type="entry name" value="BLR1280 PROTEIN"/>
    <property type="match status" value="1"/>
</dbReference>
<dbReference type="PANTHER" id="PTHR43092">
    <property type="entry name" value="L-CYSTEINE DESULFHYDRASE"/>
    <property type="match status" value="1"/>
</dbReference>
<evidence type="ECO:0000313" key="3">
    <source>
        <dbReference type="EMBL" id="MCK8491416.1"/>
    </source>
</evidence>
<accession>A0ABT0HGW9</accession>
<keyword evidence="4" id="KW-1185">Reference proteome</keyword>
<protein>
    <submittedName>
        <fullName evidence="3">Aminotransferase class V-fold PLP-dependent enzyme</fullName>
    </submittedName>
</protein>
<keyword evidence="3" id="KW-0032">Aminotransferase</keyword>
<dbReference type="InterPro" id="IPR015424">
    <property type="entry name" value="PyrdxlP-dep_Trfase"/>
</dbReference>
<dbReference type="Gene3D" id="3.90.1150.10">
    <property type="entry name" value="Aspartate Aminotransferase, domain 1"/>
    <property type="match status" value="1"/>
</dbReference>
<dbReference type="RefSeq" id="WP_248476119.1">
    <property type="nucleotide sequence ID" value="NZ_JALPRF010000001.1"/>
</dbReference>